<reference evidence="1" key="1">
    <citation type="submission" date="2016-10" db="EMBL/GenBank/DDBJ databases">
        <authorList>
            <person name="de Groot N.N."/>
        </authorList>
    </citation>
    <scope>NUCLEOTIDE SEQUENCE</scope>
</reference>
<dbReference type="AlphaFoldDB" id="A0A1W1DYD4"/>
<dbReference type="EMBL" id="FPHY01000104">
    <property type="protein sequence ID" value="SFV86740.1"/>
    <property type="molecule type" value="Genomic_DNA"/>
</dbReference>
<name>A0A1W1DYD4_9ZZZZ</name>
<accession>A0A1W1DYD4</accession>
<evidence type="ECO:0000313" key="1">
    <source>
        <dbReference type="EMBL" id="SFV86740.1"/>
    </source>
</evidence>
<sequence length="67" mass="7980">MNLPTQESIKFAQESAKKIIAVKIEAETFMDFDADYQNFNKVDRGFMQDLIERKDLSEEYIRDYMYG</sequence>
<gene>
    <name evidence="1" type="ORF">MNB_SUP05-SYMBIONT-4-1027</name>
</gene>
<protein>
    <submittedName>
        <fullName evidence="1">Uncharacterized protein</fullName>
    </submittedName>
</protein>
<organism evidence="1">
    <name type="scientific">hydrothermal vent metagenome</name>
    <dbReference type="NCBI Taxonomy" id="652676"/>
    <lineage>
        <taxon>unclassified sequences</taxon>
        <taxon>metagenomes</taxon>
        <taxon>ecological metagenomes</taxon>
    </lineage>
</organism>
<proteinExistence type="predicted"/>